<dbReference type="EMBL" id="SNRW01004753">
    <property type="protein sequence ID" value="KAA6386549.1"/>
    <property type="molecule type" value="Genomic_DNA"/>
</dbReference>
<evidence type="ECO:0000256" key="4">
    <source>
        <dbReference type="ARBA" id="ARBA00023014"/>
    </source>
</evidence>
<dbReference type="InterPro" id="IPR050157">
    <property type="entry name" value="PSI_iron-sulfur_center"/>
</dbReference>
<dbReference type="PROSITE" id="PS00198">
    <property type="entry name" value="4FE4S_FER_1"/>
    <property type="match status" value="1"/>
</dbReference>
<evidence type="ECO:0000313" key="6">
    <source>
        <dbReference type="EMBL" id="KAA6386549.1"/>
    </source>
</evidence>
<dbReference type="SUPFAM" id="SSF54862">
    <property type="entry name" value="4Fe-4S ferredoxins"/>
    <property type="match status" value="1"/>
</dbReference>
<keyword evidence="4" id="KW-0411">Iron-sulfur</keyword>
<accession>A0A5J4VW91</accession>
<dbReference type="PANTHER" id="PTHR24960">
    <property type="entry name" value="PHOTOSYSTEM I IRON-SULFUR CENTER-RELATED"/>
    <property type="match status" value="1"/>
</dbReference>
<name>A0A5J4VW91_9EUKA</name>
<protein>
    <recommendedName>
        <fullName evidence="5">4Fe-4S ferredoxin-type domain-containing protein</fullName>
    </recommendedName>
</protein>
<organism evidence="6 7">
    <name type="scientific">Streblomastix strix</name>
    <dbReference type="NCBI Taxonomy" id="222440"/>
    <lineage>
        <taxon>Eukaryota</taxon>
        <taxon>Metamonada</taxon>
        <taxon>Preaxostyla</taxon>
        <taxon>Oxymonadida</taxon>
        <taxon>Streblomastigidae</taxon>
        <taxon>Streblomastix</taxon>
    </lineage>
</organism>
<reference evidence="6 7" key="1">
    <citation type="submission" date="2019-03" db="EMBL/GenBank/DDBJ databases">
        <title>Single cell metagenomics reveals metabolic interactions within the superorganism composed of flagellate Streblomastix strix and complex community of Bacteroidetes bacteria on its surface.</title>
        <authorList>
            <person name="Treitli S.C."/>
            <person name="Kolisko M."/>
            <person name="Husnik F."/>
            <person name="Keeling P."/>
            <person name="Hampl V."/>
        </authorList>
    </citation>
    <scope>NUCLEOTIDE SEQUENCE [LARGE SCALE GENOMIC DNA]</scope>
    <source>
        <strain evidence="6">ST1C</strain>
    </source>
</reference>
<feature type="domain" description="4Fe-4S ferredoxin-type" evidence="5">
    <location>
        <begin position="37"/>
        <end position="67"/>
    </location>
</feature>
<dbReference type="Proteomes" id="UP000324800">
    <property type="component" value="Unassembled WGS sequence"/>
</dbReference>
<dbReference type="InterPro" id="IPR017896">
    <property type="entry name" value="4Fe4S_Fe-S-bd"/>
</dbReference>
<dbReference type="Gene3D" id="3.30.70.20">
    <property type="match status" value="1"/>
</dbReference>
<sequence>MSEYPFVDDGTCVGCQTCSNSCPNPASLWEFNSEGKAVFKIDNKSDCIGCQQCLSNCPAGAITFKDY</sequence>
<dbReference type="InterPro" id="IPR017900">
    <property type="entry name" value="4Fe4S_Fe_S_CS"/>
</dbReference>
<proteinExistence type="predicted"/>
<dbReference type="PANTHER" id="PTHR24960:SF79">
    <property type="entry name" value="PHOTOSYSTEM I IRON-SULFUR CENTER"/>
    <property type="match status" value="1"/>
</dbReference>
<dbReference type="GO" id="GO:0046872">
    <property type="term" value="F:metal ion binding"/>
    <property type="evidence" value="ECO:0007669"/>
    <property type="project" value="UniProtKB-KW"/>
</dbReference>
<dbReference type="PROSITE" id="PS51379">
    <property type="entry name" value="4FE4S_FER_2"/>
    <property type="match status" value="2"/>
</dbReference>
<comment type="caution">
    <text evidence="6">The sequence shown here is derived from an EMBL/GenBank/DDBJ whole genome shotgun (WGS) entry which is preliminary data.</text>
</comment>
<evidence type="ECO:0000256" key="2">
    <source>
        <dbReference type="ARBA" id="ARBA00022723"/>
    </source>
</evidence>
<keyword evidence="3" id="KW-0408">Iron</keyword>
<gene>
    <name evidence="6" type="ORF">EZS28_017923</name>
</gene>
<dbReference type="AlphaFoldDB" id="A0A5J4VW91"/>
<keyword evidence="2" id="KW-0479">Metal-binding</keyword>
<evidence type="ECO:0000256" key="1">
    <source>
        <dbReference type="ARBA" id="ARBA00022485"/>
    </source>
</evidence>
<evidence type="ECO:0000256" key="3">
    <source>
        <dbReference type="ARBA" id="ARBA00023004"/>
    </source>
</evidence>
<feature type="domain" description="4Fe-4S ferredoxin-type" evidence="5">
    <location>
        <begin position="3"/>
        <end position="34"/>
    </location>
</feature>
<evidence type="ECO:0000259" key="5">
    <source>
        <dbReference type="PROSITE" id="PS51379"/>
    </source>
</evidence>
<dbReference type="OrthoDB" id="10307599at2759"/>
<keyword evidence="1" id="KW-0004">4Fe-4S</keyword>
<dbReference type="GO" id="GO:0051539">
    <property type="term" value="F:4 iron, 4 sulfur cluster binding"/>
    <property type="evidence" value="ECO:0007669"/>
    <property type="project" value="UniProtKB-KW"/>
</dbReference>
<evidence type="ECO:0000313" key="7">
    <source>
        <dbReference type="Proteomes" id="UP000324800"/>
    </source>
</evidence>
<dbReference type="Pfam" id="PF14697">
    <property type="entry name" value="Fer4_21"/>
    <property type="match status" value="1"/>
</dbReference>